<feature type="transmembrane region" description="Helical" evidence="1">
    <location>
        <begin position="123"/>
        <end position="146"/>
    </location>
</feature>
<gene>
    <name evidence="2" type="ORF">Q5761_07725</name>
</gene>
<reference evidence="2 3" key="1">
    <citation type="submission" date="2023-08" db="EMBL/GenBank/DDBJ databases">
        <title>Genome sequence of Thermaerobacter compostii strain Ins1, a spore-forming filamentous bacterium isolated from a deep geothermal reservoir.</title>
        <authorList>
            <person name="Bregnard D."/>
            <person name="Gonzalez D."/>
            <person name="Junier P."/>
        </authorList>
    </citation>
    <scope>NUCLEOTIDE SEQUENCE [LARGE SCALE GENOMIC DNA]</scope>
    <source>
        <strain evidence="2 3">Ins1</strain>
    </source>
</reference>
<keyword evidence="3" id="KW-1185">Reference proteome</keyword>
<dbReference type="Proteomes" id="UP001304683">
    <property type="component" value="Chromosome"/>
</dbReference>
<evidence type="ECO:0000313" key="3">
    <source>
        <dbReference type="Proteomes" id="UP001304683"/>
    </source>
</evidence>
<dbReference type="RefSeq" id="WP_318750117.1">
    <property type="nucleotide sequence ID" value="NZ_CP132508.1"/>
</dbReference>
<name>A0ABZ0QL87_9FIRM</name>
<feature type="transmembrane region" description="Helical" evidence="1">
    <location>
        <begin position="95"/>
        <end position="114"/>
    </location>
</feature>
<keyword evidence="1" id="KW-1133">Transmembrane helix</keyword>
<keyword evidence="1" id="KW-0812">Transmembrane</keyword>
<protein>
    <submittedName>
        <fullName evidence="2">Uncharacterized protein</fullName>
    </submittedName>
</protein>
<evidence type="ECO:0000313" key="2">
    <source>
        <dbReference type="EMBL" id="WPD18268.1"/>
    </source>
</evidence>
<feature type="transmembrane region" description="Helical" evidence="1">
    <location>
        <begin position="68"/>
        <end position="89"/>
    </location>
</feature>
<organism evidence="2 3">
    <name type="scientific">Thermaerobacter composti</name>
    <dbReference type="NCBI Taxonomy" id="554949"/>
    <lineage>
        <taxon>Bacteria</taxon>
        <taxon>Bacillati</taxon>
        <taxon>Bacillota</taxon>
        <taxon>Clostridia</taxon>
        <taxon>Eubacteriales</taxon>
        <taxon>Clostridiales Family XVII. Incertae Sedis</taxon>
        <taxon>Thermaerobacter</taxon>
    </lineage>
</organism>
<proteinExistence type="predicted"/>
<accession>A0ABZ0QL87</accession>
<sequence>MYEAIGTHRAIALRPDDDRQLGRQVKRHGYAQELLVGGERIRVAWYQTLGEALRGMEKNTLAGMDYRWDIAVVGLAAVALATLFPWTALFFGDGWIRWTAAAAIIAIAAGYLLANPPPLWRGLLVLPVGSVVLVYGLARALVITALRGGIYWGGRFFPLEQLMRQNTTYDASL</sequence>
<keyword evidence="1" id="KW-0472">Membrane</keyword>
<evidence type="ECO:0000256" key="1">
    <source>
        <dbReference type="SAM" id="Phobius"/>
    </source>
</evidence>
<dbReference type="EMBL" id="CP132508">
    <property type="protein sequence ID" value="WPD18268.1"/>
    <property type="molecule type" value="Genomic_DNA"/>
</dbReference>